<reference evidence="1" key="2">
    <citation type="journal article" date="2022" name="New Phytol.">
        <title>Evolutionary transition to the ectomycorrhizal habit in the genomes of a hyperdiverse lineage of mushroom-forming fungi.</title>
        <authorList>
            <person name="Looney B."/>
            <person name="Miyauchi S."/>
            <person name="Morin E."/>
            <person name="Drula E."/>
            <person name="Courty P.E."/>
            <person name="Kohler A."/>
            <person name="Kuo A."/>
            <person name="LaButti K."/>
            <person name="Pangilinan J."/>
            <person name="Lipzen A."/>
            <person name="Riley R."/>
            <person name="Andreopoulos W."/>
            <person name="He G."/>
            <person name="Johnson J."/>
            <person name="Nolan M."/>
            <person name="Tritt A."/>
            <person name="Barry K.W."/>
            <person name="Grigoriev I.V."/>
            <person name="Nagy L.G."/>
            <person name="Hibbett D."/>
            <person name="Henrissat B."/>
            <person name="Matheny P.B."/>
            <person name="Labbe J."/>
            <person name="Martin F.M."/>
        </authorList>
    </citation>
    <scope>NUCLEOTIDE SEQUENCE</scope>
    <source>
        <strain evidence="1">FP105234-sp</strain>
    </source>
</reference>
<evidence type="ECO:0000313" key="1">
    <source>
        <dbReference type="EMBL" id="KAI0043485.1"/>
    </source>
</evidence>
<proteinExistence type="predicted"/>
<dbReference type="EMBL" id="MU276016">
    <property type="protein sequence ID" value="KAI0043485.1"/>
    <property type="molecule type" value="Genomic_DNA"/>
</dbReference>
<sequence length="349" mass="38406">MPLAPISNELSFYYEDSGPLDGPYTTLVMVHGTAFHAGIFRHMLPLAPPNGVRIVLLNRRDYPETTPFSPDELEALGSADLVIRAKALGQQGLDVGHFLAWFVRTQSVPPVSGRFGGIALVAWSLAHTPLAGLLAFADQLPEDVRSVLGTYLRAYCIYDAPHGAFGLPTLSSYHPLTDPTHPEPARVPRFFSWVSTYYTHPPAALDTHDPQLLDTSPLAYPPLPTDRPATLDNMAPADIQGVSWPGPIAGSEGHIYGMPLEVTWEQTRRMLFDKDAGSVLPGCKVVVAWGENTLWEAVGAAWAVEKIYKERKEAGEAARTLKVVEMMDANHFPHWDCPEMMIQFLRSVV</sequence>
<dbReference type="Proteomes" id="UP000814033">
    <property type="component" value="Unassembled WGS sequence"/>
</dbReference>
<reference evidence="1" key="1">
    <citation type="submission" date="2021-02" db="EMBL/GenBank/DDBJ databases">
        <authorList>
            <consortium name="DOE Joint Genome Institute"/>
            <person name="Ahrendt S."/>
            <person name="Looney B.P."/>
            <person name="Miyauchi S."/>
            <person name="Morin E."/>
            <person name="Drula E."/>
            <person name="Courty P.E."/>
            <person name="Chicoki N."/>
            <person name="Fauchery L."/>
            <person name="Kohler A."/>
            <person name="Kuo A."/>
            <person name="Labutti K."/>
            <person name="Pangilinan J."/>
            <person name="Lipzen A."/>
            <person name="Riley R."/>
            <person name="Andreopoulos W."/>
            <person name="He G."/>
            <person name="Johnson J."/>
            <person name="Barry K.W."/>
            <person name="Grigoriev I.V."/>
            <person name="Nagy L."/>
            <person name="Hibbett D."/>
            <person name="Henrissat B."/>
            <person name="Matheny P.B."/>
            <person name="Labbe J."/>
            <person name="Martin F."/>
        </authorList>
    </citation>
    <scope>NUCLEOTIDE SEQUENCE</scope>
    <source>
        <strain evidence="1">FP105234-sp</strain>
    </source>
</reference>
<organism evidence="1 2">
    <name type="scientific">Auriscalpium vulgare</name>
    <dbReference type="NCBI Taxonomy" id="40419"/>
    <lineage>
        <taxon>Eukaryota</taxon>
        <taxon>Fungi</taxon>
        <taxon>Dikarya</taxon>
        <taxon>Basidiomycota</taxon>
        <taxon>Agaricomycotina</taxon>
        <taxon>Agaricomycetes</taxon>
        <taxon>Russulales</taxon>
        <taxon>Auriscalpiaceae</taxon>
        <taxon>Auriscalpium</taxon>
    </lineage>
</organism>
<gene>
    <name evidence="1" type="ORF">FA95DRAFT_1546320</name>
</gene>
<protein>
    <submittedName>
        <fullName evidence="1">Uncharacterized protein</fullName>
    </submittedName>
</protein>
<evidence type="ECO:0000313" key="2">
    <source>
        <dbReference type="Proteomes" id="UP000814033"/>
    </source>
</evidence>
<accession>A0ACB8RIR4</accession>
<keyword evidence="2" id="KW-1185">Reference proteome</keyword>
<comment type="caution">
    <text evidence="1">The sequence shown here is derived from an EMBL/GenBank/DDBJ whole genome shotgun (WGS) entry which is preliminary data.</text>
</comment>
<name>A0ACB8RIR4_9AGAM</name>